<sequence length="160" mass="17245">MSSVLVELTSEIVAAHASVNEMTSEQMLSLIQKVHGLLKSLEEGGSPEVEAKPAVTLQPKKSIQKDQVVCLICGKGGFKTLTRHLKQVHDMKPGQYRKQFGLPAGTALVAKNYSEARRASAIERNLAGNLEKARAARKAKAKPAKPVPAKLKVVKPAKSK</sequence>
<dbReference type="Gene3D" id="1.10.10.1550">
    <property type="entry name" value="ROS/MUCR transcriptional regulator protein"/>
    <property type="match status" value="1"/>
</dbReference>
<proteinExistence type="inferred from homology"/>
<dbReference type="Proteomes" id="UP000002420">
    <property type="component" value="Chromosome"/>
</dbReference>
<gene>
    <name evidence="3" type="ordered locus">Glov_2863</name>
</gene>
<reference evidence="3 4" key="1">
    <citation type="submission" date="2008-05" db="EMBL/GenBank/DDBJ databases">
        <title>Complete sequence of chromosome of Geobacter lovleyi SZ.</title>
        <authorList>
            <consortium name="US DOE Joint Genome Institute"/>
            <person name="Lucas S."/>
            <person name="Copeland A."/>
            <person name="Lapidus A."/>
            <person name="Glavina del Rio T."/>
            <person name="Dalin E."/>
            <person name="Tice H."/>
            <person name="Bruce D."/>
            <person name="Goodwin L."/>
            <person name="Pitluck S."/>
            <person name="Chertkov O."/>
            <person name="Meincke L."/>
            <person name="Brettin T."/>
            <person name="Detter J.C."/>
            <person name="Han C."/>
            <person name="Tapia R."/>
            <person name="Kuske C.R."/>
            <person name="Schmutz J."/>
            <person name="Larimer F."/>
            <person name="Land M."/>
            <person name="Hauser L."/>
            <person name="Kyrpides N."/>
            <person name="Mikhailova N."/>
            <person name="Sung Y."/>
            <person name="Fletcher K.E."/>
            <person name="Ritalahti K.M."/>
            <person name="Loeffler F.E."/>
            <person name="Richardson P."/>
        </authorList>
    </citation>
    <scope>NUCLEOTIDE SEQUENCE [LARGE SCALE GENOMIC DNA]</scope>
    <source>
        <strain evidence="4">ATCC BAA-1151 / DSM 17278 / SZ</strain>
    </source>
</reference>
<dbReference type="Pfam" id="PF05443">
    <property type="entry name" value="ROS_MUCR"/>
    <property type="match status" value="1"/>
</dbReference>
<dbReference type="AlphaFoldDB" id="B3E803"/>
<dbReference type="OrthoDB" id="9809693at2"/>
<dbReference type="STRING" id="398767.Glov_2863"/>
<organism evidence="3 4">
    <name type="scientific">Trichlorobacter lovleyi (strain ATCC BAA-1151 / DSM 17278 / SZ)</name>
    <name type="common">Geobacter lovleyi</name>
    <dbReference type="NCBI Taxonomy" id="398767"/>
    <lineage>
        <taxon>Bacteria</taxon>
        <taxon>Pseudomonadati</taxon>
        <taxon>Thermodesulfobacteriota</taxon>
        <taxon>Desulfuromonadia</taxon>
        <taxon>Geobacterales</taxon>
        <taxon>Geobacteraceae</taxon>
        <taxon>Trichlorobacter</taxon>
    </lineage>
</organism>
<dbReference type="GO" id="GO:0003677">
    <property type="term" value="F:DNA binding"/>
    <property type="evidence" value="ECO:0007669"/>
    <property type="project" value="InterPro"/>
</dbReference>
<dbReference type="InterPro" id="IPR041920">
    <property type="entry name" value="ROS/MUCR_sf"/>
</dbReference>
<dbReference type="RefSeq" id="WP_012470902.1">
    <property type="nucleotide sequence ID" value="NC_010814.1"/>
</dbReference>
<comment type="similarity">
    <text evidence="1">Belongs to the ros/MucR family.</text>
</comment>
<evidence type="ECO:0000256" key="2">
    <source>
        <dbReference type="SAM" id="MobiDB-lite"/>
    </source>
</evidence>
<name>B3E803_TRIL1</name>
<dbReference type="KEGG" id="glo:Glov_2863"/>
<dbReference type="GO" id="GO:0008270">
    <property type="term" value="F:zinc ion binding"/>
    <property type="evidence" value="ECO:0007669"/>
    <property type="project" value="InterPro"/>
</dbReference>
<dbReference type="InterPro" id="IPR008807">
    <property type="entry name" value="ROS_MUCR"/>
</dbReference>
<dbReference type="GO" id="GO:0006355">
    <property type="term" value="P:regulation of DNA-templated transcription"/>
    <property type="evidence" value="ECO:0007669"/>
    <property type="project" value="InterPro"/>
</dbReference>
<keyword evidence="4" id="KW-1185">Reference proteome</keyword>
<dbReference type="eggNOG" id="COG4957">
    <property type="taxonomic scope" value="Bacteria"/>
</dbReference>
<dbReference type="EMBL" id="CP001089">
    <property type="protein sequence ID" value="ACD96576.1"/>
    <property type="molecule type" value="Genomic_DNA"/>
</dbReference>
<evidence type="ECO:0000313" key="4">
    <source>
        <dbReference type="Proteomes" id="UP000002420"/>
    </source>
</evidence>
<protein>
    <submittedName>
        <fullName evidence="3">Transcriptional regulator, MucR family</fullName>
    </submittedName>
</protein>
<evidence type="ECO:0000313" key="3">
    <source>
        <dbReference type="EMBL" id="ACD96576.1"/>
    </source>
</evidence>
<accession>B3E803</accession>
<feature type="region of interest" description="Disordered" evidence="2">
    <location>
        <begin position="137"/>
        <end position="160"/>
    </location>
</feature>
<evidence type="ECO:0000256" key="1">
    <source>
        <dbReference type="ARBA" id="ARBA00007031"/>
    </source>
</evidence>
<dbReference type="HOGENOM" id="CLU_106247_3_0_7"/>